<gene>
    <name evidence="3" type="ORF">PVAR5_0821</name>
</gene>
<evidence type="ECO:0000256" key="2">
    <source>
        <dbReference type="ARBA" id="ARBA00023002"/>
    </source>
</evidence>
<reference evidence="4" key="1">
    <citation type="journal article" date="2014" name="Genome Announc.">
        <title>Draft genome sequence of the formaldehyde-resistant fungus Byssochlamys spectabilis No. 5 (anamorph Paecilomyces variotii No. 5) (NBRC109023).</title>
        <authorList>
            <person name="Oka T."/>
            <person name="Ekino K."/>
            <person name="Fukuda K."/>
            <person name="Nomura Y."/>
        </authorList>
    </citation>
    <scope>NUCLEOTIDE SEQUENCE [LARGE SCALE GENOMIC DNA]</scope>
    <source>
        <strain evidence="4">No. 5 / NBRC 109023</strain>
    </source>
</reference>
<proteinExistence type="inferred from homology"/>
<sequence length="160" mass="17165">MPDFNGLDLTDKTAIVTGASRGIDDAISIQLGQRGANVVVNHTSDKSKQCATEVVKKIEAAGSRAILCQASVANVEENPKIVDAALQRLSQAGKIEILIQNAALGVDANLDEVTEELFQTHFDTNVKGPIFLTKQLSPILPEVVALTAIFAAYCFWQQTL</sequence>
<organism evidence="3 4">
    <name type="scientific">Byssochlamys spectabilis (strain No. 5 / NBRC 109023)</name>
    <name type="common">Paecilomyces variotii</name>
    <dbReference type="NCBI Taxonomy" id="1356009"/>
    <lineage>
        <taxon>Eukaryota</taxon>
        <taxon>Fungi</taxon>
        <taxon>Dikarya</taxon>
        <taxon>Ascomycota</taxon>
        <taxon>Pezizomycotina</taxon>
        <taxon>Eurotiomycetes</taxon>
        <taxon>Eurotiomycetidae</taxon>
        <taxon>Eurotiales</taxon>
        <taxon>Thermoascaceae</taxon>
        <taxon>Paecilomyces</taxon>
    </lineage>
</organism>
<dbReference type="Gene3D" id="3.40.50.720">
    <property type="entry name" value="NAD(P)-binding Rossmann-like Domain"/>
    <property type="match status" value="1"/>
</dbReference>
<protein>
    <submittedName>
        <fullName evidence="3">Uncharacterized protein</fullName>
    </submittedName>
</protein>
<evidence type="ECO:0000313" key="3">
    <source>
        <dbReference type="EMBL" id="GAD92231.1"/>
    </source>
</evidence>
<dbReference type="InterPro" id="IPR036291">
    <property type="entry name" value="NAD(P)-bd_dom_sf"/>
</dbReference>
<keyword evidence="2" id="KW-0560">Oxidoreductase</keyword>
<dbReference type="Pfam" id="PF00106">
    <property type="entry name" value="adh_short"/>
    <property type="match status" value="1"/>
</dbReference>
<dbReference type="AlphaFoldDB" id="V5FRF7"/>
<dbReference type="InterPro" id="IPR002347">
    <property type="entry name" value="SDR_fam"/>
</dbReference>
<dbReference type="SUPFAM" id="SSF51735">
    <property type="entry name" value="NAD(P)-binding Rossmann-fold domains"/>
    <property type="match status" value="1"/>
</dbReference>
<keyword evidence="4" id="KW-1185">Reference proteome</keyword>
<dbReference type="PANTHER" id="PTHR48107">
    <property type="entry name" value="NADPH-DEPENDENT ALDEHYDE REDUCTASE-LIKE PROTEIN, CHLOROPLASTIC-RELATED"/>
    <property type="match status" value="1"/>
</dbReference>
<evidence type="ECO:0000313" key="4">
    <source>
        <dbReference type="Proteomes" id="UP000018001"/>
    </source>
</evidence>
<comment type="similarity">
    <text evidence="1">Belongs to the short-chain dehydrogenases/reductases (SDR) family.</text>
</comment>
<evidence type="ECO:0000256" key="1">
    <source>
        <dbReference type="ARBA" id="ARBA00006484"/>
    </source>
</evidence>
<dbReference type="Proteomes" id="UP000018001">
    <property type="component" value="Unassembled WGS sequence"/>
</dbReference>
<dbReference type="InParanoid" id="V5FRF7"/>
<dbReference type="OrthoDB" id="47007at2759"/>
<accession>V5FRF7</accession>
<dbReference type="PRINTS" id="PR00081">
    <property type="entry name" value="GDHRDH"/>
</dbReference>
<name>V5FRF7_BYSSN</name>
<dbReference type="GO" id="GO:0016614">
    <property type="term" value="F:oxidoreductase activity, acting on CH-OH group of donors"/>
    <property type="evidence" value="ECO:0007669"/>
    <property type="project" value="UniProtKB-ARBA"/>
</dbReference>
<dbReference type="HOGENOM" id="CLU_010194_2_19_1"/>
<dbReference type="eggNOG" id="KOG0725">
    <property type="taxonomic scope" value="Eukaryota"/>
</dbReference>
<dbReference type="EMBL" id="BAUL01000020">
    <property type="protein sequence ID" value="GAD92231.1"/>
    <property type="molecule type" value="Genomic_DNA"/>
</dbReference>
<comment type="caution">
    <text evidence="3">The sequence shown here is derived from an EMBL/GenBank/DDBJ whole genome shotgun (WGS) entry which is preliminary data.</text>
</comment>